<organism evidence="1 2">
    <name type="scientific">Dysgonomonas mossii</name>
    <dbReference type="NCBI Taxonomy" id="163665"/>
    <lineage>
        <taxon>Bacteria</taxon>
        <taxon>Pseudomonadati</taxon>
        <taxon>Bacteroidota</taxon>
        <taxon>Bacteroidia</taxon>
        <taxon>Bacteroidales</taxon>
        <taxon>Dysgonomonadaceae</taxon>
        <taxon>Dysgonomonas</taxon>
    </lineage>
</organism>
<dbReference type="AlphaFoldDB" id="A0A4Y9IMF1"/>
<reference evidence="1 2" key="1">
    <citation type="submission" date="2019-03" db="EMBL/GenBank/DDBJ databases">
        <title>Diversity of the mouse oral microbiome.</title>
        <authorList>
            <person name="Joseph S."/>
            <person name="Aduse-Opoku J."/>
            <person name="Curtis M."/>
            <person name="Wade W."/>
            <person name="Hashim A."/>
        </authorList>
    </citation>
    <scope>NUCLEOTIDE SEQUENCE [LARGE SCALE GENOMIC DNA]</scope>
    <source>
        <strain evidence="1 2">P11</strain>
    </source>
</reference>
<dbReference type="Proteomes" id="UP000298285">
    <property type="component" value="Unassembled WGS sequence"/>
</dbReference>
<comment type="caution">
    <text evidence="1">The sequence shown here is derived from an EMBL/GenBank/DDBJ whole genome shotgun (WGS) entry which is preliminary data.</text>
</comment>
<dbReference type="RefSeq" id="WP_135104671.1">
    <property type="nucleotide sequence ID" value="NZ_JADGKW010000002.1"/>
</dbReference>
<evidence type="ECO:0000313" key="2">
    <source>
        <dbReference type="Proteomes" id="UP000298285"/>
    </source>
</evidence>
<proteinExistence type="predicted"/>
<name>A0A4Y9IMF1_9BACT</name>
<dbReference type="EMBL" id="SPPK01000002">
    <property type="protein sequence ID" value="TFU89670.1"/>
    <property type="molecule type" value="Genomic_DNA"/>
</dbReference>
<dbReference type="OrthoDB" id="997158at2"/>
<accession>A0A4Y9IMF1</accession>
<sequence>MSCRLVQNIKHTCGYNSGGIAEIYLLDITDFAAYYFKDDALYDSCFVDRILKDVDTPYTMLSEVGESNFTETNDGALYRQQLTTFVNTLKSDKTNNLLKALGNKYLVVFRNMQGNIYSFGSDGGATLAFSQVSGQLGETAGYSITLSKDSIYPLFEVNAEKFNKIFALGTESRRVIVTENGKFAILI</sequence>
<evidence type="ECO:0000313" key="1">
    <source>
        <dbReference type="EMBL" id="TFU89670.1"/>
    </source>
</evidence>
<protein>
    <submittedName>
        <fullName evidence="1">Uncharacterized protein</fullName>
    </submittedName>
</protein>
<gene>
    <name evidence="1" type="ORF">E4T88_06545</name>
</gene>